<feature type="transmembrane region" description="Helical" evidence="7">
    <location>
        <begin position="164"/>
        <end position="183"/>
    </location>
</feature>
<evidence type="ECO:0000256" key="5">
    <source>
        <dbReference type="ARBA" id="ARBA00023136"/>
    </source>
</evidence>
<keyword evidence="9" id="KW-1185">Reference proteome</keyword>
<dbReference type="PANTHER" id="PTHR32196">
    <property type="entry name" value="ABC TRANSPORTER PERMEASE PROTEIN YPHD-RELATED-RELATED"/>
    <property type="match status" value="1"/>
</dbReference>
<feature type="transmembrane region" description="Helical" evidence="7">
    <location>
        <begin position="204"/>
        <end position="224"/>
    </location>
</feature>
<feature type="region of interest" description="Disordered" evidence="6">
    <location>
        <begin position="1"/>
        <end position="35"/>
    </location>
</feature>
<feature type="compositionally biased region" description="Low complexity" evidence="6">
    <location>
        <begin position="25"/>
        <end position="34"/>
    </location>
</feature>
<reference evidence="8" key="1">
    <citation type="submission" date="2023-06" db="EMBL/GenBank/DDBJ databases">
        <title>Sysu t00192.</title>
        <authorList>
            <person name="Gao L."/>
            <person name="Fang B.-Z."/>
            <person name="Li W.-J."/>
        </authorList>
    </citation>
    <scope>NUCLEOTIDE SEQUENCE</scope>
    <source>
        <strain evidence="8">SYSU T00192</strain>
    </source>
</reference>
<dbReference type="EMBL" id="JAUHPW010000001">
    <property type="protein sequence ID" value="MDN4474722.1"/>
    <property type="molecule type" value="Genomic_DNA"/>
</dbReference>
<dbReference type="Pfam" id="PF02653">
    <property type="entry name" value="BPD_transp_2"/>
    <property type="match status" value="1"/>
</dbReference>
<feature type="transmembrane region" description="Helical" evidence="7">
    <location>
        <begin position="52"/>
        <end position="72"/>
    </location>
</feature>
<evidence type="ECO:0000256" key="2">
    <source>
        <dbReference type="ARBA" id="ARBA00022475"/>
    </source>
</evidence>
<feature type="transmembrane region" description="Helical" evidence="7">
    <location>
        <begin position="252"/>
        <end position="273"/>
    </location>
</feature>
<comment type="subcellular location">
    <subcellularLocation>
        <location evidence="1">Cell membrane</location>
        <topology evidence="1">Multi-pass membrane protein</topology>
    </subcellularLocation>
</comment>
<feature type="transmembrane region" description="Helical" evidence="7">
    <location>
        <begin position="308"/>
        <end position="329"/>
    </location>
</feature>
<name>A0ABT8G6G6_9MICO</name>
<sequence>MHDLNPTDVNKETDVTVDTRDDAKTTATSTTKAETTTKADAKAASKARRGKLFADLAPLIGLAVLAIAFVLVGTSSGTNMGYAVETLINQSVIIIIIATGAIFIFAMGSFDISLGASTLVAAMVAGLVHNATGSLWLMLGAAILTAVATSLISATLAAVFNLPVFVTTVAMLSVLGAVAAALVQTTGGAQIRIDRAFSREYDTLAVKLIVAAVFLALCVFLFNYTRLGRVEKLVGGNPMTAKLTGVSMKLTAIAAFGIAGLGVGLGAFLTVLRTPTLTVTSASDIGMNILVAMVFGGMVISGGPRSRIYAAIIGGISMALLNQTMSIMLQGMAGGAGIAQMVRAVLFLAVVWLAASGFRTKVLPR</sequence>
<feature type="transmembrane region" description="Helical" evidence="7">
    <location>
        <begin position="285"/>
        <end position="302"/>
    </location>
</feature>
<evidence type="ECO:0000256" key="3">
    <source>
        <dbReference type="ARBA" id="ARBA00022692"/>
    </source>
</evidence>
<feature type="transmembrane region" description="Helical" evidence="7">
    <location>
        <begin position="341"/>
        <end position="358"/>
    </location>
</feature>
<keyword evidence="2" id="KW-1003">Cell membrane</keyword>
<dbReference type="RefSeq" id="WP_301131117.1">
    <property type="nucleotide sequence ID" value="NZ_JAUHPW010000001.1"/>
</dbReference>
<organism evidence="8 9">
    <name type="scientific">Demequina litoralis</name>
    <dbReference type="NCBI Taxonomy" id="3051660"/>
    <lineage>
        <taxon>Bacteria</taxon>
        <taxon>Bacillati</taxon>
        <taxon>Actinomycetota</taxon>
        <taxon>Actinomycetes</taxon>
        <taxon>Micrococcales</taxon>
        <taxon>Demequinaceae</taxon>
        <taxon>Demequina</taxon>
    </lineage>
</organism>
<proteinExistence type="predicted"/>
<dbReference type="InterPro" id="IPR001851">
    <property type="entry name" value="ABC_transp_permease"/>
</dbReference>
<comment type="caution">
    <text evidence="8">The sequence shown here is derived from an EMBL/GenBank/DDBJ whole genome shotgun (WGS) entry which is preliminary data.</text>
</comment>
<keyword evidence="4 7" id="KW-1133">Transmembrane helix</keyword>
<accession>A0ABT8G6G6</accession>
<evidence type="ECO:0000256" key="1">
    <source>
        <dbReference type="ARBA" id="ARBA00004651"/>
    </source>
</evidence>
<evidence type="ECO:0000313" key="9">
    <source>
        <dbReference type="Proteomes" id="UP001172728"/>
    </source>
</evidence>
<evidence type="ECO:0000256" key="7">
    <source>
        <dbReference type="SAM" id="Phobius"/>
    </source>
</evidence>
<evidence type="ECO:0000256" key="4">
    <source>
        <dbReference type="ARBA" id="ARBA00022989"/>
    </source>
</evidence>
<evidence type="ECO:0000256" key="6">
    <source>
        <dbReference type="SAM" id="MobiDB-lite"/>
    </source>
</evidence>
<feature type="compositionally biased region" description="Basic and acidic residues" evidence="6">
    <location>
        <begin position="1"/>
        <end position="24"/>
    </location>
</feature>
<keyword evidence="5 7" id="KW-0472">Membrane</keyword>
<keyword evidence="3 7" id="KW-0812">Transmembrane</keyword>
<feature type="transmembrane region" description="Helical" evidence="7">
    <location>
        <begin position="135"/>
        <end position="158"/>
    </location>
</feature>
<dbReference type="Proteomes" id="UP001172728">
    <property type="component" value="Unassembled WGS sequence"/>
</dbReference>
<evidence type="ECO:0000313" key="8">
    <source>
        <dbReference type="EMBL" id="MDN4474722.1"/>
    </source>
</evidence>
<feature type="transmembrane region" description="Helical" evidence="7">
    <location>
        <begin position="92"/>
        <end position="123"/>
    </location>
</feature>
<protein>
    <submittedName>
        <fullName evidence="8">Inner-membrane translocator</fullName>
    </submittedName>
</protein>
<gene>
    <name evidence="8" type="ORF">QQX09_02510</name>
</gene>